<feature type="region of interest" description="Disordered" evidence="1">
    <location>
        <begin position="40"/>
        <end position="64"/>
    </location>
</feature>
<organism evidence="2 3">
    <name type="scientific">Naganishia liquefaciens</name>
    <dbReference type="NCBI Taxonomy" id="104408"/>
    <lineage>
        <taxon>Eukaryota</taxon>
        <taxon>Fungi</taxon>
        <taxon>Dikarya</taxon>
        <taxon>Basidiomycota</taxon>
        <taxon>Agaricomycotina</taxon>
        <taxon>Tremellomycetes</taxon>
        <taxon>Filobasidiales</taxon>
        <taxon>Filobasidiaceae</taxon>
        <taxon>Naganishia</taxon>
    </lineage>
</organism>
<evidence type="ECO:0000313" key="3">
    <source>
        <dbReference type="Proteomes" id="UP000620104"/>
    </source>
</evidence>
<dbReference type="Proteomes" id="UP000620104">
    <property type="component" value="Unassembled WGS sequence"/>
</dbReference>
<protein>
    <submittedName>
        <fullName evidence="2">Uncharacterized protein</fullName>
    </submittedName>
</protein>
<keyword evidence="3" id="KW-1185">Reference proteome</keyword>
<feature type="compositionally biased region" description="Acidic residues" evidence="1">
    <location>
        <begin position="52"/>
        <end position="63"/>
    </location>
</feature>
<evidence type="ECO:0000313" key="2">
    <source>
        <dbReference type="EMBL" id="GHJ87049.1"/>
    </source>
</evidence>
<evidence type="ECO:0000256" key="1">
    <source>
        <dbReference type="SAM" id="MobiDB-lite"/>
    </source>
</evidence>
<comment type="caution">
    <text evidence="2">The sequence shown here is derived from an EMBL/GenBank/DDBJ whole genome shotgun (WGS) entry which is preliminary data.</text>
</comment>
<name>A0A8H3TVQ2_9TREE</name>
<sequence length="209" mass="23759">MFSCPTERSGFSVLEMTEPGTLARYTANFVGTLEKDLETARAADKDSGPTWDSEDGTAIDNPEEPIMTANSLGAWELRTWRHFARTIAEAITSQEDVEDQWGLAQMFLDQVRLKLGDTPEKSNNMTDQVLQSSILPELRGAQLEFVRRIFTDALTTKAKRVEAEHIQRKHELKCLEAFLRPYTREARESRERARSESTSSRRKADSSDE</sequence>
<proteinExistence type="predicted"/>
<dbReference type="AlphaFoldDB" id="A0A8H3TVQ2"/>
<feature type="compositionally biased region" description="Basic and acidic residues" evidence="1">
    <location>
        <begin position="185"/>
        <end position="195"/>
    </location>
</feature>
<dbReference type="EMBL" id="BLZA01000020">
    <property type="protein sequence ID" value="GHJ87049.1"/>
    <property type="molecule type" value="Genomic_DNA"/>
</dbReference>
<feature type="region of interest" description="Disordered" evidence="1">
    <location>
        <begin position="185"/>
        <end position="209"/>
    </location>
</feature>
<gene>
    <name evidence="2" type="ORF">NliqN6_3451</name>
</gene>
<reference evidence="2" key="1">
    <citation type="submission" date="2020-07" db="EMBL/GenBank/DDBJ databases">
        <title>Draft Genome Sequence of a Deep-Sea Yeast, Naganishia (Cryptococcus) liquefaciens strain N6.</title>
        <authorList>
            <person name="Han Y.W."/>
            <person name="Kajitani R."/>
            <person name="Morimoto H."/>
            <person name="Parhat M."/>
            <person name="Tsubouchi H."/>
            <person name="Bakenova O."/>
            <person name="Ogata M."/>
            <person name="Argunhan B."/>
            <person name="Aoki R."/>
            <person name="Kajiwara S."/>
            <person name="Itoh T."/>
            <person name="Iwasaki H."/>
        </authorList>
    </citation>
    <scope>NUCLEOTIDE SEQUENCE</scope>
    <source>
        <strain evidence="2">N6</strain>
    </source>
</reference>
<accession>A0A8H3TVQ2</accession>